<dbReference type="Pfam" id="PF19359">
    <property type="entry name" value="DUF5936"/>
    <property type="match status" value="1"/>
</dbReference>
<keyword evidence="5 6" id="KW-0472">Membrane</keyword>
<evidence type="ECO:0000259" key="8">
    <source>
        <dbReference type="Pfam" id="PF19359"/>
    </source>
</evidence>
<evidence type="ECO:0000256" key="6">
    <source>
        <dbReference type="SAM" id="Phobius"/>
    </source>
</evidence>
<evidence type="ECO:0000256" key="5">
    <source>
        <dbReference type="ARBA" id="ARBA00023136"/>
    </source>
</evidence>
<dbReference type="GO" id="GO:0005886">
    <property type="term" value="C:plasma membrane"/>
    <property type="evidence" value="ECO:0007669"/>
    <property type="project" value="UniProtKB-SubCell"/>
</dbReference>
<evidence type="ECO:0000256" key="1">
    <source>
        <dbReference type="ARBA" id="ARBA00004651"/>
    </source>
</evidence>
<keyword evidence="4 6" id="KW-1133">Transmembrane helix</keyword>
<feature type="transmembrane region" description="Helical" evidence="6">
    <location>
        <begin position="6"/>
        <end position="24"/>
    </location>
</feature>
<dbReference type="PANTHER" id="PTHR35007">
    <property type="entry name" value="INTEGRAL MEMBRANE PROTEIN-RELATED"/>
    <property type="match status" value="1"/>
</dbReference>
<feature type="domain" description="DUF5936" evidence="8">
    <location>
        <begin position="10"/>
        <end position="129"/>
    </location>
</feature>
<evidence type="ECO:0000256" key="4">
    <source>
        <dbReference type="ARBA" id="ARBA00022989"/>
    </source>
</evidence>
<dbReference type="Pfam" id="PF00482">
    <property type="entry name" value="T2SSF"/>
    <property type="match status" value="1"/>
</dbReference>
<organism evidence="9 10">
    <name type="scientific">Branchiibius hedensis</name>
    <dbReference type="NCBI Taxonomy" id="672460"/>
    <lineage>
        <taxon>Bacteria</taxon>
        <taxon>Bacillati</taxon>
        <taxon>Actinomycetota</taxon>
        <taxon>Actinomycetes</taxon>
        <taxon>Micrococcales</taxon>
        <taxon>Dermacoccaceae</taxon>
        <taxon>Branchiibius</taxon>
    </lineage>
</organism>
<feature type="transmembrane region" description="Helical" evidence="6">
    <location>
        <begin position="124"/>
        <end position="142"/>
    </location>
</feature>
<sequence length="303" mass="32813">MNWAVGAVPGLVAMIAVLTFARGYRMLRSDPALDLGAEEIALLRGAEQQRSKGQSALASLSYRFVPLLRRLLPDSALRWLQRQVDTAGRPDCLDVDSMLAKTAQWSIILSPAFVIFLLKGNLPFLVLCVLAVTILPLARLSGLARKRRERIDADLPDFLDVLAVTVTAGIGFRAALATVADRFGGPLGEEIQLTLRQIDNGATVRSAFVGLRARANSEAVEDFVTAYLQAEELGAPLVDTLTHIADDMRKAHAQRLRQKAARVEPRVTLVVTMVMVPGILVIFLVGLYFAVGGDQLKGLFGGA</sequence>
<protein>
    <submittedName>
        <fullName evidence="9">Tight adherence protein C</fullName>
    </submittedName>
</protein>
<keyword evidence="2" id="KW-1003">Cell membrane</keyword>
<dbReference type="InterPro" id="IPR045980">
    <property type="entry name" value="DUF5936"/>
</dbReference>
<gene>
    <name evidence="9" type="ORF">SAMN04489750_2574</name>
</gene>
<dbReference type="AlphaFoldDB" id="A0A2Y8ZTA9"/>
<name>A0A2Y8ZTA9_9MICO</name>
<feature type="transmembrane region" description="Helical" evidence="6">
    <location>
        <begin position="267"/>
        <end position="291"/>
    </location>
</feature>
<dbReference type="InterPro" id="IPR042094">
    <property type="entry name" value="T2SS_GspF_sf"/>
</dbReference>
<accession>A0A2Y8ZTA9</accession>
<dbReference type="PANTHER" id="PTHR35007:SF2">
    <property type="entry name" value="PILUS ASSEMBLE PROTEIN"/>
    <property type="match status" value="1"/>
</dbReference>
<dbReference type="RefSeq" id="WP_211310242.1">
    <property type="nucleotide sequence ID" value="NZ_QGDN01000001.1"/>
</dbReference>
<evidence type="ECO:0000256" key="3">
    <source>
        <dbReference type="ARBA" id="ARBA00022692"/>
    </source>
</evidence>
<proteinExistence type="predicted"/>
<evidence type="ECO:0000259" key="7">
    <source>
        <dbReference type="Pfam" id="PF00482"/>
    </source>
</evidence>
<reference evidence="10" key="1">
    <citation type="submission" date="2016-10" db="EMBL/GenBank/DDBJ databases">
        <authorList>
            <person name="Varghese N."/>
            <person name="Submissions S."/>
        </authorList>
    </citation>
    <scope>NUCLEOTIDE SEQUENCE [LARGE SCALE GENOMIC DNA]</scope>
    <source>
        <strain evidence="10">DSM 22951</strain>
    </source>
</reference>
<keyword evidence="10" id="KW-1185">Reference proteome</keyword>
<evidence type="ECO:0000313" key="10">
    <source>
        <dbReference type="Proteomes" id="UP000250028"/>
    </source>
</evidence>
<evidence type="ECO:0000313" key="9">
    <source>
        <dbReference type="EMBL" id="SSA35224.1"/>
    </source>
</evidence>
<dbReference type="Proteomes" id="UP000250028">
    <property type="component" value="Unassembled WGS sequence"/>
</dbReference>
<dbReference type="EMBL" id="UESZ01000001">
    <property type="protein sequence ID" value="SSA35224.1"/>
    <property type="molecule type" value="Genomic_DNA"/>
</dbReference>
<comment type="subcellular location">
    <subcellularLocation>
        <location evidence="1">Cell membrane</location>
        <topology evidence="1">Multi-pass membrane protein</topology>
    </subcellularLocation>
</comment>
<dbReference type="InterPro" id="IPR018076">
    <property type="entry name" value="T2SS_GspF_dom"/>
</dbReference>
<dbReference type="Gene3D" id="1.20.81.30">
    <property type="entry name" value="Type II secretion system (T2SS), domain F"/>
    <property type="match status" value="1"/>
</dbReference>
<evidence type="ECO:0000256" key="2">
    <source>
        <dbReference type="ARBA" id="ARBA00022475"/>
    </source>
</evidence>
<feature type="domain" description="Type II secretion system protein GspF" evidence="7">
    <location>
        <begin position="158"/>
        <end position="284"/>
    </location>
</feature>
<keyword evidence="3 6" id="KW-0812">Transmembrane</keyword>